<gene>
    <name evidence="1" type="ORF">F4820DRAFT_467013</name>
</gene>
<dbReference type="Proteomes" id="UP001497700">
    <property type="component" value="Unassembled WGS sequence"/>
</dbReference>
<protein>
    <submittedName>
        <fullName evidence="1">Uncharacterized protein</fullName>
    </submittedName>
</protein>
<organism evidence="1 2">
    <name type="scientific">Hypoxylon rubiginosum</name>
    <dbReference type="NCBI Taxonomy" id="110542"/>
    <lineage>
        <taxon>Eukaryota</taxon>
        <taxon>Fungi</taxon>
        <taxon>Dikarya</taxon>
        <taxon>Ascomycota</taxon>
        <taxon>Pezizomycotina</taxon>
        <taxon>Sordariomycetes</taxon>
        <taxon>Xylariomycetidae</taxon>
        <taxon>Xylariales</taxon>
        <taxon>Hypoxylaceae</taxon>
        <taxon>Hypoxylon</taxon>
    </lineage>
</organism>
<evidence type="ECO:0000313" key="2">
    <source>
        <dbReference type="Proteomes" id="UP001497700"/>
    </source>
</evidence>
<dbReference type="EMBL" id="MU393636">
    <property type="protein sequence ID" value="KAI4859394.1"/>
    <property type="molecule type" value="Genomic_DNA"/>
</dbReference>
<comment type="caution">
    <text evidence="1">The sequence shown here is derived from an EMBL/GenBank/DDBJ whole genome shotgun (WGS) entry which is preliminary data.</text>
</comment>
<keyword evidence="2" id="KW-1185">Reference proteome</keyword>
<name>A0ACB9YKC8_9PEZI</name>
<accession>A0ACB9YKC8</accession>
<proteinExistence type="predicted"/>
<evidence type="ECO:0000313" key="1">
    <source>
        <dbReference type="EMBL" id="KAI4859394.1"/>
    </source>
</evidence>
<reference evidence="1 2" key="1">
    <citation type="journal article" date="2022" name="New Phytol.">
        <title>Ecological generalism drives hyperdiversity of secondary metabolite gene clusters in xylarialean endophytes.</title>
        <authorList>
            <person name="Franco M.E.E."/>
            <person name="Wisecaver J.H."/>
            <person name="Arnold A.E."/>
            <person name="Ju Y.M."/>
            <person name="Slot J.C."/>
            <person name="Ahrendt S."/>
            <person name="Moore L.P."/>
            <person name="Eastman K.E."/>
            <person name="Scott K."/>
            <person name="Konkel Z."/>
            <person name="Mondo S.J."/>
            <person name="Kuo A."/>
            <person name="Hayes R.D."/>
            <person name="Haridas S."/>
            <person name="Andreopoulos B."/>
            <person name="Riley R."/>
            <person name="LaButti K."/>
            <person name="Pangilinan J."/>
            <person name="Lipzen A."/>
            <person name="Amirebrahimi M."/>
            <person name="Yan J."/>
            <person name="Adam C."/>
            <person name="Keymanesh K."/>
            <person name="Ng V."/>
            <person name="Louie K."/>
            <person name="Northen T."/>
            <person name="Drula E."/>
            <person name="Henrissat B."/>
            <person name="Hsieh H.M."/>
            <person name="Youens-Clark K."/>
            <person name="Lutzoni F."/>
            <person name="Miadlikowska J."/>
            <person name="Eastwood D.C."/>
            <person name="Hamelin R.C."/>
            <person name="Grigoriev I.V."/>
            <person name="U'Ren J.M."/>
        </authorList>
    </citation>
    <scope>NUCLEOTIDE SEQUENCE [LARGE SCALE GENOMIC DNA]</scope>
    <source>
        <strain evidence="1 2">CBS 119005</strain>
    </source>
</reference>
<sequence length="245" mass="25596">MSDSPSRPSVSSTNSTIRGDKDGTPGPIQHPPRAFKPQPGLPFYEDQFPRDPSALPSSRGAGDKGTNTPARLRPVPSGQAPLPCWKGMTSNPYHPTTSFAGGASSPVTTRPRTPRGPESEPGRPETKPAGSGPRSGLDGGSSDDIGALLATPPNALTPAGHMPDRRRPRRSRVSDGRGKGTRGSGGKSPDGSTRRRASALFKAPASLGEGEEPPPLGRTPRSARSSAGELGKKDKDTEKEKEKED</sequence>